<evidence type="ECO:0000313" key="2">
    <source>
        <dbReference type="Proteomes" id="UP000198724"/>
    </source>
</evidence>
<reference evidence="2" key="1">
    <citation type="submission" date="2016-10" db="EMBL/GenBank/DDBJ databases">
        <authorList>
            <person name="Varghese N."/>
            <person name="Submissions S."/>
        </authorList>
    </citation>
    <scope>NUCLEOTIDE SEQUENCE [LARGE SCALE GENOMIC DNA]</scope>
    <source>
        <strain evidence="2">LP51</strain>
    </source>
</reference>
<dbReference type="GO" id="GO:0005975">
    <property type="term" value="P:carbohydrate metabolic process"/>
    <property type="evidence" value="ECO:0007669"/>
    <property type="project" value="InterPro"/>
</dbReference>
<dbReference type="InterPro" id="IPR008928">
    <property type="entry name" value="6-hairpin_glycosidase_sf"/>
</dbReference>
<keyword evidence="2" id="KW-1185">Reference proteome</keyword>
<dbReference type="AlphaFoldDB" id="A0A1I2RLG4"/>
<dbReference type="OrthoDB" id="2765619at2"/>
<dbReference type="Proteomes" id="UP000198724">
    <property type="component" value="Unassembled WGS sequence"/>
</dbReference>
<accession>A0A1I2RLG4</accession>
<dbReference type="RefSeq" id="WP_092099884.1">
    <property type="nucleotide sequence ID" value="NZ_FOOT01000002.1"/>
</dbReference>
<protein>
    <submittedName>
        <fullName evidence="1">Uncharacterized protein</fullName>
    </submittedName>
</protein>
<proteinExistence type="predicted"/>
<dbReference type="STRING" id="1436961.SAMN05421739_102424"/>
<dbReference type="SUPFAM" id="SSF48208">
    <property type="entry name" value="Six-hairpin glycosidases"/>
    <property type="match status" value="1"/>
</dbReference>
<name>A0A1I2RLG4_9BACT</name>
<organism evidence="1 2">
    <name type="scientific">Pontibacter chinhatensis</name>
    <dbReference type="NCBI Taxonomy" id="1436961"/>
    <lineage>
        <taxon>Bacteria</taxon>
        <taxon>Pseudomonadati</taxon>
        <taxon>Bacteroidota</taxon>
        <taxon>Cytophagia</taxon>
        <taxon>Cytophagales</taxon>
        <taxon>Hymenobacteraceae</taxon>
        <taxon>Pontibacter</taxon>
    </lineage>
</organism>
<sequence length="716" mass="80138">MKRKTVLLLLVGLFLFLNETRSQSIKTDIIICAEGTNDVSSILDANSYTYRIIAKPLEAVKAAKKGGSVLFIADGYPEKRLSLPKEVEQLINKKKLRVFVEYPAPSSSLLAEKDSVKTQLERAIVTTSSIKGVDSLDLIGIHNAYVVKSTATNPLMIVAKVAGFDNAQYGIRDVQHNPFLYQHGRYLVATTRLSNVLTSRFGPLDHVRPVWEHIFSYLSPSVKWEFNNWPLHVAPMHAKKEALSSQDYQTAIKKGIDWFYNGRFFVHPSWESLFLERQGDGTDVAGPPLDHSLPVGNGSLGVLEGHLSRIQADGSQIYRYWMRADCNAEVAYALSVLGESSANHKEVAANLLDYIFKSSNLRAGNRNDPNAASYGLVGWSTTHPHVYYGDDNARVILGALGASARLNQSDWDKYIAEAIIANFRTSGKNGFRGERLEDANVLKAGLESIQQNDLVYPHPHFEAWMWACYLWLYDKTGHRPFLEQSKKAIAITMEKYPNWKWTNGIQQERARMILPLAWLVRVEDTPQHRQWLDLIAGTLLENMDESGAIREELGAASDGMFGATKSNADYGKHEAPLIAVNGDPVADMLYTTNFAFFALNEAAAATGDAKYKEAVDKIADFLVRIQVNSTQHQDLDGAWFRAFDYNRWEYWASNADAGWGAWGTLTGWTQSWIVSTLALQQQKQSLWDISKNSTIKTEAQKAIDAMLSSQEGQAKR</sequence>
<dbReference type="EMBL" id="FOOT01000002">
    <property type="protein sequence ID" value="SFG40933.1"/>
    <property type="molecule type" value="Genomic_DNA"/>
</dbReference>
<gene>
    <name evidence="1" type="ORF">SAMN05421739_102424</name>
</gene>
<evidence type="ECO:0000313" key="1">
    <source>
        <dbReference type="EMBL" id="SFG40933.1"/>
    </source>
</evidence>